<dbReference type="GO" id="GO:0006352">
    <property type="term" value="P:DNA-templated transcription initiation"/>
    <property type="evidence" value="ECO:0007669"/>
    <property type="project" value="InterPro"/>
</dbReference>
<dbReference type="GO" id="GO:0003677">
    <property type="term" value="F:DNA binding"/>
    <property type="evidence" value="ECO:0007669"/>
    <property type="project" value="InterPro"/>
</dbReference>
<evidence type="ECO:0000259" key="5">
    <source>
        <dbReference type="Pfam" id="PF08281"/>
    </source>
</evidence>
<comment type="caution">
    <text evidence="6">The sequence shown here is derived from an EMBL/GenBank/DDBJ whole genome shotgun (WGS) entry which is preliminary data.</text>
</comment>
<dbReference type="InterPro" id="IPR013325">
    <property type="entry name" value="RNA_pol_sigma_r2"/>
</dbReference>
<dbReference type="PANTHER" id="PTHR43133">
    <property type="entry name" value="RNA POLYMERASE ECF-TYPE SIGMA FACTO"/>
    <property type="match status" value="1"/>
</dbReference>
<sequence length="189" mass="21895">MDLESERKLLDEIRQGNKEAFRTLVNPLIPGSFRSALAILKSRHLAEEAVQNSLVDMYSSIMQGKDIQHVGRWFSRVIVNRSIDIARKEHNHKNNQDIAELDIQDMSVSPLEDIVKKEQSQRLVKSVMSLDLQHRVVVGLYYFQEFKIEEIAALLQIKEGTVKSRLYHARLKLSQMLHVSHPQEKEVQI</sequence>
<dbReference type="SUPFAM" id="SSF88659">
    <property type="entry name" value="Sigma3 and sigma4 domains of RNA polymerase sigma factors"/>
    <property type="match status" value="1"/>
</dbReference>
<name>A0A7X2Z7V2_9BACL</name>
<feature type="domain" description="RNA polymerase sigma factor 70 region 4 type 2" evidence="5">
    <location>
        <begin position="123"/>
        <end position="173"/>
    </location>
</feature>
<keyword evidence="2" id="KW-0805">Transcription regulation</keyword>
<dbReference type="InterPro" id="IPR014284">
    <property type="entry name" value="RNA_pol_sigma-70_dom"/>
</dbReference>
<dbReference type="SUPFAM" id="SSF88946">
    <property type="entry name" value="Sigma2 domain of RNA polymerase sigma factors"/>
    <property type="match status" value="1"/>
</dbReference>
<reference evidence="6 7" key="1">
    <citation type="submission" date="2019-11" db="EMBL/GenBank/DDBJ databases">
        <title>Draft genome sequences of five Paenibacillus species of dairy origin.</title>
        <authorList>
            <person name="Olajide A.M."/>
            <person name="Chen S."/>
            <person name="Lapointe G."/>
        </authorList>
    </citation>
    <scope>NUCLEOTIDE SEQUENCE [LARGE SCALE GENOMIC DNA]</scope>
    <source>
        <strain evidence="6 7">2CS3</strain>
    </source>
</reference>
<evidence type="ECO:0000256" key="2">
    <source>
        <dbReference type="ARBA" id="ARBA00023015"/>
    </source>
</evidence>
<proteinExistence type="inferred from homology"/>
<evidence type="ECO:0000256" key="3">
    <source>
        <dbReference type="ARBA" id="ARBA00023082"/>
    </source>
</evidence>
<organism evidence="6 7">
    <name type="scientific">Paenibacillus validus</name>
    <dbReference type="NCBI Taxonomy" id="44253"/>
    <lineage>
        <taxon>Bacteria</taxon>
        <taxon>Bacillati</taxon>
        <taxon>Bacillota</taxon>
        <taxon>Bacilli</taxon>
        <taxon>Bacillales</taxon>
        <taxon>Paenibacillaceae</taxon>
        <taxon>Paenibacillus</taxon>
    </lineage>
</organism>
<dbReference type="PANTHER" id="PTHR43133:SF51">
    <property type="entry name" value="RNA POLYMERASE SIGMA FACTOR"/>
    <property type="match status" value="1"/>
</dbReference>
<dbReference type="NCBIfam" id="TIGR02937">
    <property type="entry name" value="sigma70-ECF"/>
    <property type="match status" value="1"/>
</dbReference>
<gene>
    <name evidence="6" type="ORF">GNP93_04475</name>
</gene>
<dbReference type="GO" id="GO:0016987">
    <property type="term" value="F:sigma factor activity"/>
    <property type="evidence" value="ECO:0007669"/>
    <property type="project" value="UniProtKB-KW"/>
</dbReference>
<dbReference type="Gene3D" id="1.10.10.10">
    <property type="entry name" value="Winged helix-like DNA-binding domain superfamily/Winged helix DNA-binding domain"/>
    <property type="match status" value="1"/>
</dbReference>
<keyword evidence="3" id="KW-0731">Sigma factor</keyword>
<evidence type="ECO:0000313" key="6">
    <source>
        <dbReference type="EMBL" id="MUG69928.1"/>
    </source>
</evidence>
<dbReference type="Gene3D" id="1.10.1740.10">
    <property type="match status" value="1"/>
</dbReference>
<dbReference type="InterPro" id="IPR036388">
    <property type="entry name" value="WH-like_DNA-bd_sf"/>
</dbReference>
<dbReference type="Proteomes" id="UP000450917">
    <property type="component" value="Unassembled WGS sequence"/>
</dbReference>
<dbReference type="InterPro" id="IPR039425">
    <property type="entry name" value="RNA_pol_sigma-70-like"/>
</dbReference>
<accession>A0A7X2Z7V2</accession>
<evidence type="ECO:0000313" key="7">
    <source>
        <dbReference type="Proteomes" id="UP000450917"/>
    </source>
</evidence>
<keyword evidence="7" id="KW-1185">Reference proteome</keyword>
<evidence type="ECO:0000256" key="1">
    <source>
        <dbReference type="ARBA" id="ARBA00010641"/>
    </source>
</evidence>
<dbReference type="RefSeq" id="WP_054796263.1">
    <property type="nucleotide sequence ID" value="NZ_JBDLZV010000001.1"/>
</dbReference>
<dbReference type="EMBL" id="WNZX01000002">
    <property type="protein sequence ID" value="MUG69928.1"/>
    <property type="molecule type" value="Genomic_DNA"/>
</dbReference>
<dbReference type="AlphaFoldDB" id="A0A7X2Z7V2"/>
<dbReference type="InterPro" id="IPR013324">
    <property type="entry name" value="RNA_pol_sigma_r3/r4-like"/>
</dbReference>
<dbReference type="Pfam" id="PF08281">
    <property type="entry name" value="Sigma70_r4_2"/>
    <property type="match status" value="1"/>
</dbReference>
<evidence type="ECO:0000256" key="4">
    <source>
        <dbReference type="ARBA" id="ARBA00023163"/>
    </source>
</evidence>
<comment type="similarity">
    <text evidence="1">Belongs to the sigma-70 factor family. ECF subfamily.</text>
</comment>
<dbReference type="CDD" id="cd06171">
    <property type="entry name" value="Sigma70_r4"/>
    <property type="match status" value="1"/>
</dbReference>
<keyword evidence="4" id="KW-0804">Transcription</keyword>
<protein>
    <submittedName>
        <fullName evidence="6">Sigma-70 family RNA polymerase sigma factor</fullName>
    </submittedName>
</protein>
<dbReference type="InterPro" id="IPR013249">
    <property type="entry name" value="RNA_pol_sigma70_r4_t2"/>
</dbReference>